<sequence length="265" mass="30680">MFRRTVFLLTIVLTILQGGYGKTSGISQFWSDDIKVFDKIYGKTSDKELYGVTLPPSIKFDIDSKIPIQIEASEKKERYLSNGKNVLDSEYYPYDLGDTYAKLFSKSLYTGKSKPSSALQFISFSDFKPISESTDPETYSYLKHLEKMSEKKNDLTKHYKTHIVASNSEEDEAYKSIQDILDAHEANKNKDSKEDEKEFSSPKSKNKFNDESARYTRNRNRSKVRSVNGNSIKSRCISGRCRLRQSSLHTGPYLRKIQHYRYSRR</sequence>
<evidence type="ECO:0000256" key="2">
    <source>
        <dbReference type="SAM" id="SignalP"/>
    </source>
</evidence>
<dbReference type="RefSeq" id="XP_064072275.1">
    <property type="nucleotide sequence ID" value="XM_064216205.1"/>
</dbReference>
<dbReference type="Proteomes" id="UP001652626">
    <property type="component" value="Chromosome 11"/>
</dbReference>
<keyword evidence="2" id="KW-0732">Signal</keyword>
<evidence type="ECO:0000313" key="4">
    <source>
        <dbReference type="RefSeq" id="XP_064072275.1"/>
    </source>
</evidence>
<feature type="signal peptide" evidence="2">
    <location>
        <begin position="1"/>
        <end position="21"/>
    </location>
</feature>
<reference evidence="4" key="1">
    <citation type="submission" date="2025-08" db="UniProtKB">
        <authorList>
            <consortium name="RefSeq"/>
        </authorList>
    </citation>
    <scope>IDENTIFICATION</scope>
    <source>
        <tissue evidence="4">Whole body</tissue>
    </source>
</reference>
<protein>
    <submittedName>
        <fullName evidence="4">Uncharacterized protein LOC113395166</fullName>
    </submittedName>
</protein>
<proteinExistence type="predicted"/>
<evidence type="ECO:0000256" key="1">
    <source>
        <dbReference type="SAM" id="MobiDB-lite"/>
    </source>
</evidence>
<evidence type="ECO:0000313" key="3">
    <source>
        <dbReference type="Proteomes" id="UP001652626"/>
    </source>
</evidence>
<feature type="compositionally biased region" description="Basic and acidic residues" evidence="1">
    <location>
        <begin position="185"/>
        <end position="200"/>
    </location>
</feature>
<organism evidence="3 4">
    <name type="scientific">Vanessa tameamea</name>
    <name type="common">Kamehameha butterfly</name>
    <dbReference type="NCBI Taxonomy" id="334116"/>
    <lineage>
        <taxon>Eukaryota</taxon>
        <taxon>Metazoa</taxon>
        <taxon>Ecdysozoa</taxon>
        <taxon>Arthropoda</taxon>
        <taxon>Hexapoda</taxon>
        <taxon>Insecta</taxon>
        <taxon>Pterygota</taxon>
        <taxon>Neoptera</taxon>
        <taxon>Endopterygota</taxon>
        <taxon>Lepidoptera</taxon>
        <taxon>Glossata</taxon>
        <taxon>Ditrysia</taxon>
        <taxon>Papilionoidea</taxon>
        <taxon>Nymphalidae</taxon>
        <taxon>Nymphalinae</taxon>
        <taxon>Vanessa</taxon>
    </lineage>
</organism>
<keyword evidence="3" id="KW-1185">Reference proteome</keyword>
<feature type="region of interest" description="Disordered" evidence="1">
    <location>
        <begin position="185"/>
        <end position="228"/>
    </location>
</feature>
<dbReference type="GeneID" id="113395166"/>
<gene>
    <name evidence="4" type="primary">LOC113395166</name>
</gene>
<feature type="chain" id="PRO_5046728419" evidence="2">
    <location>
        <begin position="22"/>
        <end position="265"/>
    </location>
</feature>
<accession>A0ABM4ALU2</accession>
<name>A0ABM4ALU2_VANTA</name>